<keyword evidence="2" id="KW-0732">Signal</keyword>
<evidence type="ECO:0000256" key="1">
    <source>
        <dbReference type="SAM" id="MobiDB-lite"/>
    </source>
</evidence>
<protein>
    <submittedName>
        <fullName evidence="3">Ni/Co efflux regulator RcnB</fullName>
    </submittedName>
</protein>
<dbReference type="GeneID" id="45232573"/>
<gene>
    <name evidence="3" type="ORF">QE380_002165</name>
</gene>
<dbReference type="RefSeq" id="WP_004930917.1">
    <property type="nucleotide sequence ID" value="NZ_BCMA01000008.1"/>
</dbReference>
<name>A0ABU0UXF3_ACIBI</name>
<accession>A0ABU0UXF3</accession>
<sequence>MRKLATAIILATSGIIATSAMAAPHDNHDRSPQKVVHQDKKQNWRPGQAVPKQYNSARYKVDHRDHKRLHKPGPGQHWIKANGHYVLINDHNHKIIKVIN</sequence>
<feature type="chain" id="PRO_5046431774" evidence="2">
    <location>
        <begin position="23"/>
        <end position="100"/>
    </location>
</feature>
<feature type="region of interest" description="Disordered" evidence="1">
    <location>
        <begin position="21"/>
        <end position="47"/>
    </location>
</feature>
<comment type="caution">
    <text evidence="3">The sequence shown here is derived from an EMBL/GenBank/DDBJ whole genome shotgun (WGS) entry which is preliminary data.</text>
</comment>
<evidence type="ECO:0000256" key="2">
    <source>
        <dbReference type="SAM" id="SignalP"/>
    </source>
</evidence>
<dbReference type="InterPro" id="IPR024572">
    <property type="entry name" value="RcnB"/>
</dbReference>
<evidence type="ECO:0000313" key="4">
    <source>
        <dbReference type="Proteomes" id="UP001233360"/>
    </source>
</evidence>
<dbReference type="Pfam" id="PF11776">
    <property type="entry name" value="RcnB"/>
    <property type="match status" value="1"/>
</dbReference>
<dbReference type="Proteomes" id="UP001233360">
    <property type="component" value="Unassembled WGS sequence"/>
</dbReference>
<dbReference type="Gene3D" id="3.10.450.160">
    <property type="entry name" value="inner membrane protein cigr"/>
    <property type="match status" value="1"/>
</dbReference>
<proteinExistence type="predicted"/>
<dbReference type="EMBL" id="JAUTBK010000002">
    <property type="protein sequence ID" value="MDQ1209242.1"/>
    <property type="molecule type" value="Genomic_DNA"/>
</dbReference>
<keyword evidence="4" id="KW-1185">Reference proteome</keyword>
<feature type="compositionally biased region" description="Basic and acidic residues" evidence="1">
    <location>
        <begin position="25"/>
        <end position="42"/>
    </location>
</feature>
<reference evidence="3 4" key="1">
    <citation type="submission" date="2023-07" db="EMBL/GenBank/DDBJ databases">
        <title>Functional and genomic diversity of the sorghum phyllosphere microbiome.</title>
        <authorList>
            <person name="Shade A."/>
        </authorList>
    </citation>
    <scope>NUCLEOTIDE SEQUENCE [LARGE SCALE GENOMIC DNA]</scope>
    <source>
        <strain evidence="3 4">SORGH_AS_0887</strain>
    </source>
</reference>
<evidence type="ECO:0000313" key="3">
    <source>
        <dbReference type="EMBL" id="MDQ1209242.1"/>
    </source>
</evidence>
<organism evidence="3 4">
    <name type="scientific">Acinetobacter baylyi</name>
    <dbReference type="NCBI Taxonomy" id="202950"/>
    <lineage>
        <taxon>Bacteria</taxon>
        <taxon>Pseudomonadati</taxon>
        <taxon>Pseudomonadota</taxon>
        <taxon>Gammaproteobacteria</taxon>
        <taxon>Moraxellales</taxon>
        <taxon>Moraxellaceae</taxon>
        <taxon>Acinetobacter</taxon>
    </lineage>
</organism>
<feature type="signal peptide" evidence="2">
    <location>
        <begin position="1"/>
        <end position="22"/>
    </location>
</feature>